<accession>A0AAP8YUP9</accession>
<feature type="coiled-coil region" evidence="1">
    <location>
        <begin position="4"/>
        <end position="38"/>
    </location>
</feature>
<gene>
    <name evidence="2" type="ORF">CNO13_04380</name>
    <name evidence="3" type="ORF">EZU67_04360</name>
</gene>
<keyword evidence="1" id="KW-0175">Coiled coil</keyword>
<evidence type="ECO:0000256" key="1">
    <source>
        <dbReference type="SAM" id="Coils"/>
    </source>
</evidence>
<geneLocation type="plasmid" evidence="2 4">
    <name>pYekat-1-lp72</name>
</geneLocation>
<dbReference type="AlphaFoldDB" id="A0AAP8YUP9"/>
<evidence type="ECO:0000313" key="2">
    <source>
        <dbReference type="EMBL" id="ATQ16425.1"/>
    </source>
</evidence>
<organism evidence="3 5">
    <name type="scientific">Borrelia miyamotoi</name>
    <dbReference type="NCBI Taxonomy" id="47466"/>
    <lineage>
        <taxon>Bacteria</taxon>
        <taxon>Pseudomonadati</taxon>
        <taxon>Spirochaetota</taxon>
        <taxon>Spirochaetia</taxon>
        <taxon>Spirochaetales</taxon>
        <taxon>Borreliaceae</taxon>
        <taxon>Borrelia</taxon>
    </lineage>
</organism>
<keyword evidence="3" id="KW-0614">Plasmid</keyword>
<geneLocation type="plasmid" evidence="3 5">
    <name>lp72</name>
</geneLocation>
<dbReference type="RefSeq" id="WP_025444138.1">
    <property type="nucleotide sequence ID" value="NZ_CP024206.2"/>
</dbReference>
<reference evidence="3" key="2">
    <citation type="submission" date="2022-12" db="EMBL/GenBank/DDBJ databases">
        <title>Whole genome sequencing of Borrelia miyamotoi strains isolated at the Russian territory.</title>
        <authorList>
            <person name="Kuleshov K.V."/>
            <person name="Platonov A.E."/>
            <person name="Goptar I.A."/>
            <person name="Shipulin G.A."/>
            <person name="Markelov M.L."/>
            <person name="Koetsveld J."/>
            <person name="Kolyasnikova N.M."/>
            <person name="Sarksyan D.S."/>
            <person name="Toporkova M.G."/>
            <person name="Hovius J.W."/>
        </authorList>
    </citation>
    <scope>NUCLEOTIDE SEQUENCE</scope>
    <source>
        <strain evidence="3">Yekat-76</strain>
        <plasmid evidence="3">lp72</plasmid>
    </source>
</reference>
<evidence type="ECO:0000313" key="5">
    <source>
        <dbReference type="Proteomes" id="UP000291995"/>
    </source>
</evidence>
<dbReference type="EMBL" id="CP036558">
    <property type="protein sequence ID" value="QBK62407.1"/>
    <property type="molecule type" value="Genomic_DNA"/>
</dbReference>
<dbReference type="EMBL" id="CP024334">
    <property type="protein sequence ID" value="ATQ16425.1"/>
    <property type="molecule type" value="Genomic_DNA"/>
</dbReference>
<dbReference type="InterPro" id="IPR004239">
    <property type="entry name" value="DUF228"/>
</dbReference>
<dbReference type="Proteomes" id="UP000230633">
    <property type="component" value="Plasmid pYekat-1-lp72"/>
</dbReference>
<protein>
    <submittedName>
        <fullName evidence="3">DUF228 domain-containing protein</fullName>
    </submittedName>
</protein>
<dbReference type="Pfam" id="PF02989">
    <property type="entry name" value="DUF228"/>
    <property type="match status" value="1"/>
</dbReference>
<dbReference type="Proteomes" id="UP000291995">
    <property type="component" value="Plasmid lp72"/>
</dbReference>
<keyword evidence="4" id="KW-1185">Reference proteome</keyword>
<proteinExistence type="predicted"/>
<evidence type="ECO:0000313" key="3">
    <source>
        <dbReference type="EMBL" id="QBK62407.1"/>
    </source>
</evidence>
<sequence length="206" mass="22827">MPNKSVEETSLINLSQEKRRLEKEVESIKSRCQASVLEKLKIGSYSRFPSVFDKSGQFKSSDMYFAYAGGIKHSLDKFENYQSIDFCYKRGVRLVIESGMSSRIASGGGSDLYGICIDYDNFTKTATVISIASNFECVLLSDSSIKAGDNLVFDSLGVLKKVHDNDESDYIQALALSDALEFKDKPGLYGAKIMLISRPLYKSLGS</sequence>
<reference evidence="5" key="1">
    <citation type="submission" date="2019-03" db="EMBL/GenBank/DDBJ databases">
        <title>Whole genome sequencing of Borrelia miyamotoi strains isolated at the Russian territory.</title>
        <authorList>
            <person name="Kuleshov K.V."/>
            <person name="Platonov A.E."/>
            <person name="Goptar I.A."/>
            <person name="Shipulin G.A."/>
            <person name="Markelov M.L."/>
            <person name="Koetsveld J."/>
            <person name="Kolyasnikova N.M."/>
            <person name="Sarksyan D.S."/>
            <person name="Toporkova M.G."/>
            <person name="Hovius J.W."/>
        </authorList>
    </citation>
    <scope>NUCLEOTIDE SEQUENCE [LARGE SCALE GENOMIC DNA]</scope>
    <source>
        <strain evidence="2 4">Yekat-1</strain>
        <strain evidence="5">Yekat-76</strain>
        <plasmid evidence="5">lp72</plasmid>
        <plasmid evidence="2 4">pYekat-1-lp72</plasmid>
    </source>
</reference>
<name>A0AAP8YUP9_9SPIR</name>
<evidence type="ECO:0000313" key="4">
    <source>
        <dbReference type="Proteomes" id="UP000230633"/>
    </source>
</evidence>